<feature type="domain" description="HTH cro/C1-type" evidence="2">
    <location>
        <begin position="13"/>
        <end position="67"/>
    </location>
</feature>
<feature type="region of interest" description="Disordered" evidence="1">
    <location>
        <begin position="67"/>
        <end position="99"/>
    </location>
</feature>
<evidence type="ECO:0000259" key="2">
    <source>
        <dbReference type="PROSITE" id="PS50943"/>
    </source>
</evidence>
<dbReference type="Pfam" id="PF01381">
    <property type="entry name" value="HTH_3"/>
    <property type="match status" value="1"/>
</dbReference>
<dbReference type="Proteomes" id="UP001589707">
    <property type="component" value="Unassembled WGS sequence"/>
</dbReference>
<dbReference type="Gene3D" id="1.10.260.40">
    <property type="entry name" value="lambda repressor-like DNA-binding domains"/>
    <property type="match status" value="1"/>
</dbReference>
<reference evidence="3 4" key="1">
    <citation type="submission" date="2024-09" db="EMBL/GenBank/DDBJ databases">
        <authorList>
            <person name="Sun Q."/>
            <person name="Mori K."/>
        </authorList>
    </citation>
    <scope>NUCLEOTIDE SEQUENCE [LARGE SCALE GENOMIC DNA]</scope>
    <source>
        <strain evidence="3 4">JCM 11683</strain>
    </source>
</reference>
<protein>
    <submittedName>
        <fullName evidence="3">Helix-turn-helix domain-containing protein</fullName>
    </submittedName>
</protein>
<evidence type="ECO:0000313" key="3">
    <source>
        <dbReference type="EMBL" id="MFB9775394.1"/>
    </source>
</evidence>
<gene>
    <name evidence="3" type="ORF">ACFFN1_03045</name>
</gene>
<organism evidence="3 4">
    <name type="scientific">Brevibacterium otitidis</name>
    <dbReference type="NCBI Taxonomy" id="53364"/>
    <lineage>
        <taxon>Bacteria</taxon>
        <taxon>Bacillati</taxon>
        <taxon>Actinomycetota</taxon>
        <taxon>Actinomycetes</taxon>
        <taxon>Micrococcales</taxon>
        <taxon>Brevibacteriaceae</taxon>
        <taxon>Brevibacterium</taxon>
    </lineage>
</organism>
<keyword evidence="4" id="KW-1185">Reference proteome</keyword>
<evidence type="ECO:0000256" key="1">
    <source>
        <dbReference type="SAM" id="MobiDB-lite"/>
    </source>
</evidence>
<dbReference type="EMBL" id="JBHMAU010000025">
    <property type="protein sequence ID" value="MFB9775394.1"/>
    <property type="molecule type" value="Genomic_DNA"/>
</dbReference>
<dbReference type="RefSeq" id="WP_376838602.1">
    <property type="nucleotide sequence ID" value="NZ_JBHMAU010000025.1"/>
</dbReference>
<name>A0ABV5WYZ6_9MICO</name>
<evidence type="ECO:0000313" key="4">
    <source>
        <dbReference type="Proteomes" id="UP001589707"/>
    </source>
</evidence>
<dbReference type="CDD" id="cd00093">
    <property type="entry name" value="HTH_XRE"/>
    <property type="match status" value="1"/>
</dbReference>
<accession>A0ABV5WYZ6</accession>
<dbReference type="SUPFAM" id="SSF47413">
    <property type="entry name" value="lambda repressor-like DNA-binding domains"/>
    <property type="match status" value="1"/>
</dbReference>
<comment type="caution">
    <text evidence="3">The sequence shown here is derived from an EMBL/GenBank/DDBJ whole genome shotgun (WGS) entry which is preliminary data.</text>
</comment>
<sequence length="99" mass="10703">MGIVPELTIGQRLRVARELTGLEQREFASEIGISRTSVSALEGGRSKPRQLTLRAWSSRTGVSLHWLETGEAPSPGGGDGALAPVSLLPESNRRPSYYE</sequence>
<dbReference type="PROSITE" id="PS50943">
    <property type="entry name" value="HTH_CROC1"/>
    <property type="match status" value="1"/>
</dbReference>
<dbReference type="SMART" id="SM00530">
    <property type="entry name" value="HTH_XRE"/>
    <property type="match status" value="1"/>
</dbReference>
<proteinExistence type="predicted"/>
<dbReference type="InterPro" id="IPR010982">
    <property type="entry name" value="Lambda_DNA-bd_dom_sf"/>
</dbReference>
<dbReference type="InterPro" id="IPR001387">
    <property type="entry name" value="Cro/C1-type_HTH"/>
</dbReference>